<gene>
    <name evidence="3" type="ORF">AB0D95_27830</name>
</gene>
<dbReference type="EMBL" id="JBEZNA010000097">
    <property type="protein sequence ID" value="MEU9581033.1"/>
    <property type="molecule type" value="Genomic_DNA"/>
</dbReference>
<evidence type="ECO:0008006" key="5">
    <source>
        <dbReference type="Google" id="ProtNLM"/>
    </source>
</evidence>
<name>A0ABV3EXT7_9ACTN</name>
<evidence type="ECO:0000256" key="2">
    <source>
        <dbReference type="SAM" id="Phobius"/>
    </source>
</evidence>
<organism evidence="3 4">
    <name type="scientific">Streptomyces chilikensis</name>
    <dbReference type="NCBI Taxonomy" id="1194079"/>
    <lineage>
        <taxon>Bacteria</taxon>
        <taxon>Bacillati</taxon>
        <taxon>Actinomycetota</taxon>
        <taxon>Actinomycetes</taxon>
        <taxon>Kitasatosporales</taxon>
        <taxon>Streptomycetaceae</taxon>
        <taxon>Streptomyces</taxon>
    </lineage>
</organism>
<comment type="caution">
    <text evidence="3">The sequence shown here is derived from an EMBL/GenBank/DDBJ whole genome shotgun (WGS) entry which is preliminary data.</text>
</comment>
<feature type="region of interest" description="Disordered" evidence="1">
    <location>
        <begin position="1"/>
        <end position="26"/>
    </location>
</feature>
<sequence>MPAGYEDDPLAAVLNGDPPPPDADPAARAAHEAALADVRLIGGALRDIGDTLADAPAPVPLRPVAAVPRRRARRRAALVWAAGLATAAAAFTGVMYAGAVGGVSSGSSADAAKAAPEAGGQADEKAAVPASPSGRPDAACASLAVEGTVVSVRPLAEGHVRVVLEAERYWRPRQDAADAPTAVTVLPEDAREDLRPGTRALVVKGPGEDRWVTGDGLAAEREELDAAGPGADGRACPPG</sequence>
<evidence type="ECO:0000313" key="4">
    <source>
        <dbReference type="Proteomes" id="UP001551584"/>
    </source>
</evidence>
<accession>A0ABV3EXT7</accession>
<keyword evidence="2" id="KW-0472">Membrane</keyword>
<keyword evidence="2" id="KW-0812">Transmembrane</keyword>
<keyword evidence="4" id="KW-1185">Reference proteome</keyword>
<feature type="region of interest" description="Disordered" evidence="1">
    <location>
        <begin position="106"/>
        <end position="137"/>
    </location>
</feature>
<proteinExistence type="predicted"/>
<protein>
    <recommendedName>
        <fullName evidence="5">DUF5666 domain-containing protein</fullName>
    </recommendedName>
</protein>
<evidence type="ECO:0000313" key="3">
    <source>
        <dbReference type="EMBL" id="MEU9581033.1"/>
    </source>
</evidence>
<feature type="compositionally biased region" description="Low complexity" evidence="1">
    <location>
        <begin position="106"/>
        <end position="121"/>
    </location>
</feature>
<feature type="transmembrane region" description="Helical" evidence="2">
    <location>
        <begin position="77"/>
        <end position="99"/>
    </location>
</feature>
<keyword evidence="2" id="KW-1133">Transmembrane helix</keyword>
<dbReference type="Proteomes" id="UP001551584">
    <property type="component" value="Unassembled WGS sequence"/>
</dbReference>
<reference evidence="3 4" key="1">
    <citation type="submission" date="2024-06" db="EMBL/GenBank/DDBJ databases">
        <title>The Natural Products Discovery Center: Release of the First 8490 Sequenced Strains for Exploring Actinobacteria Biosynthetic Diversity.</title>
        <authorList>
            <person name="Kalkreuter E."/>
            <person name="Kautsar S.A."/>
            <person name="Yang D."/>
            <person name="Bader C.D."/>
            <person name="Teijaro C.N."/>
            <person name="Fluegel L."/>
            <person name="Davis C.M."/>
            <person name="Simpson J.R."/>
            <person name="Lauterbach L."/>
            <person name="Steele A.D."/>
            <person name="Gui C."/>
            <person name="Meng S."/>
            <person name="Li G."/>
            <person name="Viehrig K."/>
            <person name="Ye F."/>
            <person name="Su P."/>
            <person name="Kiefer A.F."/>
            <person name="Nichols A."/>
            <person name="Cepeda A.J."/>
            <person name="Yan W."/>
            <person name="Fan B."/>
            <person name="Jiang Y."/>
            <person name="Adhikari A."/>
            <person name="Zheng C.-J."/>
            <person name="Schuster L."/>
            <person name="Cowan T.M."/>
            <person name="Smanski M.J."/>
            <person name="Chevrette M.G."/>
            <person name="De Carvalho L.P.S."/>
            <person name="Shen B."/>
        </authorList>
    </citation>
    <scope>NUCLEOTIDE SEQUENCE [LARGE SCALE GENOMIC DNA]</scope>
    <source>
        <strain evidence="3 4">NPDC048117</strain>
    </source>
</reference>
<dbReference type="RefSeq" id="WP_359277292.1">
    <property type="nucleotide sequence ID" value="NZ_JBEZNA010000097.1"/>
</dbReference>
<evidence type="ECO:0000256" key="1">
    <source>
        <dbReference type="SAM" id="MobiDB-lite"/>
    </source>
</evidence>